<dbReference type="PRINTS" id="PR00411">
    <property type="entry name" value="PNDRDTASEI"/>
</dbReference>
<evidence type="ECO:0000256" key="3">
    <source>
        <dbReference type="ARBA" id="ARBA00022827"/>
    </source>
</evidence>
<dbReference type="PANTHER" id="PTHR43735">
    <property type="entry name" value="APOPTOSIS-INDUCING FACTOR 1"/>
    <property type="match status" value="1"/>
</dbReference>
<dbReference type="GO" id="GO:0050660">
    <property type="term" value="F:flavin adenine dinucleotide binding"/>
    <property type="evidence" value="ECO:0007669"/>
    <property type="project" value="TreeGrafter"/>
</dbReference>
<dbReference type="Pfam" id="PF07992">
    <property type="entry name" value="Pyr_redox_2"/>
    <property type="match status" value="1"/>
</dbReference>
<comment type="caution">
    <text evidence="6">The sequence shown here is derived from an EMBL/GenBank/DDBJ whole genome shotgun (WGS) entry which is preliminary data.</text>
</comment>
<evidence type="ECO:0000313" key="7">
    <source>
        <dbReference type="Proteomes" id="UP000443090"/>
    </source>
</evidence>
<proteinExistence type="inferred from homology"/>
<feature type="domain" description="FAD/NAD(P)-binding" evidence="5">
    <location>
        <begin position="8"/>
        <end position="306"/>
    </location>
</feature>
<dbReference type="Proteomes" id="UP000443090">
    <property type="component" value="Unassembled WGS sequence"/>
</dbReference>
<keyword evidence="3" id="KW-0274">FAD</keyword>
<dbReference type="SUPFAM" id="SSF51905">
    <property type="entry name" value="FAD/NAD(P)-binding domain"/>
    <property type="match status" value="1"/>
</dbReference>
<evidence type="ECO:0000256" key="4">
    <source>
        <dbReference type="ARBA" id="ARBA00023002"/>
    </source>
</evidence>
<name>A0A8H8RC89_9HELO</name>
<reference evidence="6 7" key="1">
    <citation type="submission" date="2018-05" db="EMBL/GenBank/DDBJ databases">
        <title>Genome sequencing and assembly of the regulated plant pathogen Lachnellula willkommii and related sister species for the development of diagnostic species identification markers.</title>
        <authorList>
            <person name="Giroux E."/>
            <person name="Bilodeau G."/>
        </authorList>
    </citation>
    <scope>NUCLEOTIDE SEQUENCE [LARGE SCALE GENOMIC DNA]</scope>
    <source>
        <strain evidence="6 7">CBS 160.35</strain>
    </source>
</reference>
<dbReference type="Gene3D" id="3.50.50.100">
    <property type="match status" value="1"/>
</dbReference>
<evidence type="ECO:0000256" key="2">
    <source>
        <dbReference type="ARBA" id="ARBA00022630"/>
    </source>
</evidence>
<accession>A0A8H8RC89</accession>
<dbReference type="EMBL" id="QGMI01002136">
    <property type="protein sequence ID" value="TVY31597.1"/>
    <property type="molecule type" value="Genomic_DNA"/>
</dbReference>
<keyword evidence="7" id="KW-1185">Reference proteome</keyword>
<dbReference type="PRINTS" id="PR00368">
    <property type="entry name" value="FADPNR"/>
</dbReference>
<evidence type="ECO:0000259" key="5">
    <source>
        <dbReference type="Pfam" id="PF07992"/>
    </source>
</evidence>
<feature type="non-terminal residue" evidence="6">
    <location>
        <position position="389"/>
    </location>
</feature>
<dbReference type="InterPro" id="IPR036188">
    <property type="entry name" value="FAD/NAD-bd_sf"/>
</dbReference>
<comment type="similarity">
    <text evidence="1">Belongs to the FAD-dependent oxidoreductase family.</text>
</comment>
<sequence>SNTKIMTQIVILGASQAGIRAAHRILTQAEKSGKAGLVKLTLVSPNTHMYWNLAAPRGLVPGQLTDEDMFQPIAPGLKRYTGSQVKFVVGQAESLDFDTKMVEISSASGNETLEYDILVLATGATTKAEVAFKGTGSTEVAKDAVHGFQARVEKAKTIVIAGAGPTGVEFAGELASVYGKEKHVTLLASKAVVFDEAPANVSKIALKLLQDLDISIKLQAKVTGTNKLPDGRQEITLADGEKLVADMYVPAYGLTPNASYVPARYVDTKGYVVVDEYLKVKGAENAWAIGDVTDMEPSQLIYADQQSSYAAEAIVSVLNNKDPVPYEINPIRMLGCSIGRNAGVGFQGTAEIAPAMILQFRKNLFMEFLVPVVDGSMYQSEVGQKRVVL</sequence>
<evidence type="ECO:0000256" key="1">
    <source>
        <dbReference type="ARBA" id="ARBA00006442"/>
    </source>
</evidence>
<dbReference type="InterPro" id="IPR023753">
    <property type="entry name" value="FAD/NAD-binding_dom"/>
</dbReference>
<keyword evidence="4" id="KW-0560">Oxidoreductase</keyword>
<dbReference type="OrthoDB" id="202203at2759"/>
<dbReference type="GO" id="GO:0004174">
    <property type="term" value="F:electron-transferring-flavoprotein dehydrogenase activity"/>
    <property type="evidence" value="ECO:0007669"/>
    <property type="project" value="TreeGrafter"/>
</dbReference>
<keyword evidence="2" id="KW-0285">Flavoprotein</keyword>
<dbReference type="GO" id="GO:0005737">
    <property type="term" value="C:cytoplasm"/>
    <property type="evidence" value="ECO:0007669"/>
    <property type="project" value="TreeGrafter"/>
</dbReference>
<evidence type="ECO:0000313" key="6">
    <source>
        <dbReference type="EMBL" id="TVY31597.1"/>
    </source>
</evidence>
<protein>
    <submittedName>
        <fullName evidence="6">Oxidoreductase</fullName>
    </submittedName>
</protein>
<dbReference type="AlphaFoldDB" id="A0A8H8RC89"/>
<dbReference type="PANTHER" id="PTHR43735:SF3">
    <property type="entry name" value="FERROPTOSIS SUPPRESSOR PROTEIN 1"/>
    <property type="match status" value="1"/>
</dbReference>
<organism evidence="6 7">
    <name type="scientific">Lachnellula occidentalis</name>
    <dbReference type="NCBI Taxonomy" id="215460"/>
    <lineage>
        <taxon>Eukaryota</taxon>
        <taxon>Fungi</taxon>
        <taxon>Dikarya</taxon>
        <taxon>Ascomycota</taxon>
        <taxon>Pezizomycotina</taxon>
        <taxon>Leotiomycetes</taxon>
        <taxon>Helotiales</taxon>
        <taxon>Lachnaceae</taxon>
        <taxon>Lachnellula</taxon>
    </lineage>
</organism>
<gene>
    <name evidence="6" type="primary">ptaL_0</name>
    <name evidence="6" type="ORF">LOCC1_G008665</name>
</gene>